<evidence type="ECO:0000313" key="1">
    <source>
        <dbReference type="EMBL" id="WAR00638.1"/>
    </source>
</evidence>
<sequence length="87" mass="10299">MNLFMVNSGFEKREDNGRTGYVALLPNPTKDILSNNKSYILNLDLTIFQHLEAKHSKKYRRCIVCYCSRCNIITYMTWEELLPCDFR</sequence>
<keyword evidence="2" id="KW-1185">Reference proteome</keyword>
<proteinExistence type="predicted"/>
<evidence type="ECO:0000313" key="2">
    <source>
        <dbReference type="Proteomes" id="UP001164746"/>
    </source>
</evidence>
<dbReference type="Proteomes" id="UP001164746">
    <property type="component" value="Chromosome 3"/>
</dbReference>
<accession>A0ABY7DVD6</accession>
<dbReference type="EMBL" id="CP111014">
    <property type="protein sequence ID" value="WAR00638.1"/>
    <property type="molecule type" value="Genomic_DNA"/>
</dbReference>
<name>A0ABY7DVD6_MYAAR</name>
<reference evidence="1" key="1">
    <citation type="submission" date="2022-11" db="EMBL/GenBank/DDBJ databases">
        <title>Centuries of genome instability and evolution in soft-shell clam transmissible cancer (bioRxiv).</title>
        <authorList>
            <person name="Hart S.F.M."/>
            <person name="Yonemitsu M.A."/>
            <person name="Giersch R.M."/>
            <person name="Beal B.F."/>
            <person name="Arriagada G."/>
            <person name="Davis B.W."/>
            <person name="Ostrander E.A."/>
            <person name="Goff S.P."/>
            <person name="Metzger M.J."/>
        </authorList>
    </citation>
    <scope>NUCLEOTIDE SEQUENCE</scope>
    <source>
        <strain evidence="1">MELC-2E11</strain>
        <tissue evidence="1">Siphon/mantle</tissue>
    </source>
</reference>
<protein>
    <submittedName>
        <fullName evidence="1">Uncharacterized protein</fullName>
    </submittedName>
</protein>
<gene>
    <name evidence="1" type="ORF">MAR_025010</name>
</gene>
<organism evidence="1 2">
    <name type="scientific">Mya arenaria</name>
    <name type="common">Soft-shell clam</name>
    <dbReference type="NCBI Taxonomy" id="6604"/>
    <lineage>
        <taxon>Eukaryota</taxon>
        <taxon>Metazoa</taxon>
        <taxon>Spiralia</taxon>
        <taxon>Lophotrochozoa</taxon>
        <taxon>Mollusca</taxon>
        <taxon>Bivalvia</taxon>
        <taxon>Autobranchia</taxon>
        <taxon>Heteroconchia</taxon>
        <taxon>Euheterodonta</taxon>
        <taxon>Imparidentia</taxon>
        <taxon>Neoheterodontei</taxon>
        <taxon>Myida</taxon>
        <taxon>Myoidea</taxon>
        <taxon>Myidae</taxon>
        <taxon>Mya</taxon>
    </lineage>
</organism>